<dbReference type="Proteomes" id="UP001632038">
    <property type="component" value="Unassembled WGS sequence"/>
</dbReference>
<evidence type="ECO:0000256" key="2">
    <source>
        <dbReference type="ARBA" id="ARBA00022741"/>
    </source>
</evidence>
<dbReference type="GO" id="GO:0006412">
    <property type="term" value="P:translation"/>
    <property type="evidence" value="ECO:0007669"/>
    <property type="project" value="UniProtKB-KW"/>
</dbReference>
<dbReference type="PANTHER" id="PTHR22594:SF36">
    <property type="entry name" value="ASPARAGINE--TRNA LIGASE, CYTOPLASMIC 2"/>
    <property type="match status" value="1"/>
</dbReference>
<dbReference type="PANTHER" id="PTHR22594">
    <property type="entry name" value="ASPARTYL/LYSYL-TRNA SYNTHETASE"/>
    <property type="match status" value="1"/>
</dbReference>
<dbReference type="InterPro" id="IPR045864">
    <property type="entry name" value="aa-tRNA-synth_II/BPL/LPL"/>
</dbReference>
<feature type="coiled-coil region" evidence="6">
    <location>
        <begin position="284"/>
        <end position="331"/>
    </location>
</feature>
<dbReference type="AlphaFoldDB" id="A0ABD3BG18"/>
<evidence type="ECO:0000313" key="8">
    <source>
        <dbReference type="EMBL" id="KAL3616021.1"/>
    </source>
</evidence>
<dbReference type="Pfam" id="PF00152">
    <property type="entry name" value="tRNA-synt_2"/>
    <property type="match status" value="2"/>
</dbReference>
<dbReference type="NCBIfam" id="NF003037">
    <property type="entry name" value="PRK03932.1"/>
    <property type="match status" value="1"/>
</dbReference>
<dbReference type="InterPro" id="IPR004364">
    <property type="entry name" value="Aa-tRNA-synt_II"/>
</dbReference>
<dbReference type="Gene3D" id="3.30.930.10">
    <property type="entry name" value="Bira Bifunctional Protein, Domain 2"/>
    <property type="match status" value="1"/>
</dbReference>
<proteinExistence type="predicted"/>
<dbReference type="EMBL" id="JAVIJP010000099">
    <property type="protein sequence ID" value="KAL3616021.1"/>
    <property type="molecule type" value="Genomic_DNA"/>
</dbReference>
<evidence type="ECO:0000256" key="1">
    <source>
        <dbReference type="ARBA" id="ARBA00022598"/>
    </source>
</evidence>
<name>A0ABD3BG18_9LAMI</name>
<keyword evidence="4" id="KW-0648">Protein biosynthesis</keyword>
<evidence type="ECO:0000259" key="7">
    <source>
        <dbReference type="Pfam" id="PF00152"/>
    </source>
</evidence>
<accession>A0ABD3BG18</accession>
<keyword evidence="6" id="KW-0175">Coiled coil</keyword>
<keyword evidence="1" id="KW-0436">Ligase</keyword>
<protein>
    <recommendedName>
        <fullName evidence="7">Aminoacyl-tRNA synthetase class II (D/K/N) domain-containing protein</fullName>
    </recommendedName>
</protein>
<keyword evidence="2" id="KW-0547">Nucleotide-binding</keyword>
<evidence type="ECO:0000256" key="6">
    <source>
        <dbReference type="SAM" id="Coils"/>
    </source>
</evidence>
<dbReference type="GO" id="GO:0004812">
    <property type="term" value="F:aminoacyl-tRNA ligase activity"/>
    <property type="evidence" value="ECO:0007669"/>
    <property type="project" value="UniProtKB-KW"/>
</dbReference>
<feature type="domain" description="Aminoacyl-tRNA synthetase class II (D/K/N)" evidence="7">
    <location>
        <begin position="201"/>
        <end position="258"/>
    </location>
</feature>
<sequence length="618" mass="70020">MESEQSHDEGQIGHFKYSKRVVLTTILGRPDGGLGLIGRRVIVGGWVKSSREFRKLEPKVQAANAGPMPPKDISCVEVLQTRLPFFRSIIKAFGGDQRVKDKLDTIALPHKPPQPSISILQISDGSCVASLMVLVDSALAPPSQVMPTGVCILAEGILQKPLLQDKATIEFKAEEIIHIGMVDQDRYPLSKKRLPLENLRDYAHFRPRTTTVASVMRIRNALTQATHNFFQENGFLYVQVPIITTTNCEGSTENIFQVTTLLDNHKQIKKDDQIPDDDFDGVKLGIIKDSIQEKSKKIEELKRTDSNKEALAAAIHDLKKTTELASQLEAKQKRKSGRKSIETNDFKFSEDFFSCKTYLTGSGRMHLESYALALGNVYSFGPRFHANRSYSKKLLAEMWLAELEMAFSEMQDSMECAIDFLKFICKWILDNCVDDLKFISKRIDKLVVDHLQLIVTGPFEKVSYTEAVKVLKQVTEKKFETKVEWGVSLNEEHEGYLAEEIYKKPLIIYNHPKELKPFNVRLNDDGKTVDSFDIIVPKVGTLIKGSQSEERLNMLTTRIKEMGLEKKQYEWYLDLHKHGNVKCCGFSFMFDPLVLYATGINDARDAVPFPRSFGKANN</sequence>
<keyword evidence="9" id="KW-1185">Reference proteome</keyword>
<keyword evidence="3" id="KW-0067">ATP-binding</keyword>
<reference evidence="9" key="1">
    <citation type="journal article" date="2024" name="IScience">
        <title>Strigolactones Initiate the Formation of Haustorium-like Structures in Castilleja.</title>
        <authorList>
            <person name="Buerger M."/>
            <person name="Peterson D."/>
            <person name="Chory J."/>
        </authorList>
    </citation>
    <scope>NUCLEOTIDE SEQUENCE [LARGE SCALE GENOMIC DNA]</scope>
</reference>
<comment type="caution">
    <text evidence="8">The sequence shown here is derived from an EMBL/GenBank/DDBJ whole genome shotgun (WGS) entry which is preliminary data.</text>
</comment>
<feature type="domain" description="Aminoacyl-tRNA synthetase class II (D/K/N)" evidence="7">
    <location>
        <begin position="345"/>
        <end position="611"/>
    </location>
</feature>
<gene>
    <name evidence="8" type="ORF">CASFOL_040315</name>
</gene>
<evidence type="ECO:0000256" key="4">
    <source>
        <dbReference type="ARBA" id="ARBA00022917"/>
    </source>
</evidence>
<keyword evidence="5" id="KW-0030">Aminoacyl-tRNA synthetase</keyword>
<evidence type="ECO:0000313" key="9">
    <source>
        <dbReference type="Proteomes" id="UP001632038"/>
    </source>
</evidence>
<organism evidence="8 9">
    <name type="scientific">Castilleja foliolosa</name>
    <dbReference type="NCBI Taxonomy" id="1961234"/>
    <lineage>
        <taxon>Eukaryota</taxon>
        <taxon>Viridiplantae</taxon>
        <taxon>Streptophyta</taxon>
        <taxon>Embryophyta</taxon>
        <taxon>Tracheophyta</taxon>
        <taxon>Spermatophyta</taxon>
        <taxon>Magnoliopsida</taxon>
        <taxon>eudicotyledons</taxon>
        <taxon>Gunneridae</taxon>
        <taxon>Pentapetalae</taxon>
        <taxon>asterids</taxon>
        <taxon>lamiids</taxon>
        <taxon>Lamiales</taxon>
        <taxon>Orobanchaceae</taxon>
        <taxon>Pedicularideae</taxon>
        <taxon>Castillejinae</taxon>
        <taxon>Castilleja</taxon>
    </lineage>
</organism>
<dbReference type="SUPFAM" id="SSF55681">
    <property type="entry name" value="Class II aaRS and biotin synthetases"/>
    <property type="match status" value="1"/>
</dbReference>
<dbReference type="GO" id="GO:0005524">
    <property type="term" value="F:ATP binding"/>
    <property type="evidence" value="ECO:0007669"/>
    <property type="project" value="UniProtKB-KW"/>
</dbReference>
<evidence type="ECO:0000256" key="3">
    <source>
        <dbReference type="ARBA" id="ARBA00022840"/>
    </source>
</evidence>
<evidence type="ECO:0000256" key="5">
    <source>
        <dbReference type="ARBA" id="ARBA00023146"/>
    </source>
</evidence>